<sequence length="123" mass="13916">MCVEAFNQSLIVDFLNGLNKSNEIEVKNLSVETFEKRLNPELRVKNPSKELIQKFEDFYNKNERNQICIMNGNFKLTLNKPTKAEPIADDSCPKNIPTTLPPATLSTRQTTSKKVASLSESLL</sequence>
<accession>A0A814HC53</accession>
<feature type="region of interest" description="Disordered" evidence="1">
    <location>
        <begin position="86"/>
        <end position="111"/>
    </location>
</feature>
<protein>
    <submittedName>
        <fullName evidence="2">Uncharacterized protein</fullName>
    </submittedName>
</protein>
<keyword evidence="3" id="KW-1185">Reference proteome</keyword>
<evidence type="ECO:0000256" key="1">
    <source>
        <dbReference type="SAM" id="MobiDB-lite"/>
    </source>
</evidence>
<organism evidence="2 3">
    <name type="scientific">Brachionus calyciflorus</name>
    <dbReference type="NCBI Taxonomy" id="104777"/>
    <lineage>
        <taxon>Eukaryota</taxon>
        <taxon>Metazoa</taxon>
        <taxon>Spiralia</taxon>
        <taxon>Gnathifera</taxon>
        <taxon>Rotifera</taxon>
        <taxon>Eurotatoria</taxon>
        <taxon>Monogononta</taxon>
        <taxon>Pseudotrocha</taxon>
        <taxon>Ploima</taxon>
        <taxon>Brachionidae</taxon>
        <taxon>Brachionus</taxon>
    </lineage>
</organism>
<dbReference type="EMBL" id="CAJNOC010004079">
    <property type="protein sequence ID" value="CAF1008812.1"/>
    <property type="molecule type" value="Genomic_DNA"/>
</dbReference>
<dbReference type="Proteomes" id="UP000663879">
    <property type="component" value="Unassembled WGS sequence"/>
</dbReference>
<evidence type="ECO:0000313" key="2">
    <source>
        <dbReference type="EMBL" id="CAF1008812.1"/>
    </source>
</evidence>
<comment type="caution">
    <text evidence="2">The sequence shown here is derived from an EMBL/GenBank/DDBJ whole genome shotgun (WGS) entry which is preliminary data.</text>
</comment>
<evidence type="ECO:0000313" key="3">
    <source>
        <dbReference type="Proteomes" id="UP000663879"/>
    </source>
</evidence>
<dbReference type="AlphaFoldDB" id="A0A814HC53"/>
<reference evidence="2" key="1">
    <citation type="submission" date="2021-02" db="EMBL/GenBank/DDBJ databases">
        <authorList>
            <person name="Nowell W R."/>
        </authorList>
    </citation>
    <scope>NUCLEOTIDE SEQUENCE</scope>
    <source>
        <strain evidence="2">Ploen Becks lab</strain>
    </source>
</reference>
<feature type="non-terminal residue" evidence="2">
    <location>
        <position position="1"/>
    </location>
</feature>
<gene>
    <name evidence="2" type="ORF">OXX778_LOCUS16789</name>
</gene>
<name>A0A814HC53_9BILA</name>
<proteinExistence type="predicted"/>